<dbReference type="GO" id="GO:0005525">
    <property type="term" value="F:GTP binding"/>
    <property type="evidence" value="ECO:0007669"/>
    <property type="project" value="UniProtKB-KW"/>
</dbReference>
<dbReference type="AlphaFoldDB" id="A0A8E2E2Q5"/>
<proteinExistence type="predicted"/>
<evidence type="ECO:0000256" key="1">
    <source>
        <dbReference type="ARBA" id="ARBA00022741"/>
    </source>
</evidence>
<feature type="non-terminal residue" evidence="3">
    <location>
        <position position="94"/>
    </location>
</feature>
<evidence type="ECO:0000313" key="3">
    <source>
        <dbReference type="EMBL" id="OCK76185.1"/>
    </source>
</evidence>
<dbReference type="Gene3D" id="3.40.50.300">
    <property type="entry name" value="P-loop containing nucleotide triphosphate hydrolases"/>
    <property type="match status" value="1"/>
</dbReference>
<keyword evidence="4" id="KW-1185">Reference proteome</keyword>
<feature type="non-terminal residue" evidence="3">
    <location>
        <position position="1"/>
    </location>
</feature>
<dbReference type="InterPro" id="IPR027417">
    <property type="entry name" value="P-loop_NTPase"/>
</dbReference>
<dbReference type="SUPFAM" id="SSF52540">
    <property type="entry name" value="P-loop containing nucleoside triphosphate hydrolases"/>
    <property type="match status" value="1"/>
</dbReference>
<organism evidence="3 4">
    <name type="scientific">Lepidopterella palustris CBS 459.81</name>
    <dbReference type="NCBI Taxonomy" id="1314670"/>
    <lineage>
        <taxon>Eukaryota</taxon>
        <taxon>Fungi</taxon>
        <taxon>Dikarya</taxon>
        <taxon>Ascomycota</taxon>
        <taxon>Pezizomycotina</taxon>
        <taxon>Dothideomycetes</taxon>
        <taxon>Pleosporomycetidae</taxon>
        <taxon>Mytilinidiales</taxon>
        <taxon>Argynnaceae</taxon>
        <taxon>Lepidopterella</taxon>
    </lineage>
</organism>
<dbReference type="InterPro" id="IPR050100">
    <property type="entry name" value="TRAFAC_GTPase_members"/>
</dbReference>
<protein>
    <submittedName>
        <fullName evidence="3">Elongation factor 1 alpha</fullName>
    </submittedName>
</protein>
<gene>
    <name evidence="3" type="ORF">K432DRAFT_262061</name>
</gene>
<keyword evidence="3" id="KW-0648">Protein biosynthesis</keyword>
<name>A0A8E2E2Q5_9PEZI</name>
<keyword evidence="1" id="KW-0547">Nucleotide-binding</keyword>
<dbReference type="Proteomes" id="UP000250266">
    <property type="component" value="Unassembled WGS sequence"/>
</dbReference>
<dbReference type="OrthoDB" id="3524701at2759"/>
<evidence type="ECO:0000313" key="4">
    <source>
        <dbReference type="Proteomes" id="UP000250266"/>
    </source>
</evidence>
<evidence type="ECO:0000256" key="2">
    <source>
        <dbReference type="ARBA" id="ARBA00023134"/>
    </source>
</evidence>
<dbReference type="GO" id="GO:0003746">
    <property type="term" value="F:translation elongation factor activity"/>
    <property type="evidence" value="ECO:0007669"/>
    <property type="project" value="UniProtKB-KW"/>
</dbReference>
<accession>A0A8E2E2Q5</accession>
<keyword evidence="3" id="KW-0251">Elongation factor</keyword>
<keyword evidence="2" id="KW-0342">GTP-binding</keyword>
<reference evidence="3 4" key="1">
    <citation type="journal article" date="2016" name="Nat. Commun.">
        <title>Ectomycorrhizal ecology is imprinted in the genome of the dominant symbiotic fungus Cenococcum geophilum.</title>
        <authorList>
            <consortium name="DOE Joint Genome Institute"/>
            <person name="Peter M."/>
            <person name="Kohler A."/>
            <person name="Ohm R.A."/>
            <person name="Kuo A."/>
            <person name="Krutzmann J."/>
            <person name="Morin E."/>
            <person name="Arend M."/>
            <person name="Barry K.W."/>
            <person name="Binder M."/>
            <person name="Choi C."/>
            <person name="Clum A."/>
            <person name="Copeland A."/>
            <person name="Grisel N."/>
            <person name="Haridas S."/>
            <person name="Kipfer T."/>
            <person name="LaButti K."/>
            <person name="Lindquist E."/>
            <person name="Lipzen A."/>
            <person name="Maire R."/>
            <person name="Meier B."/>
            <person name="Mihaltcheva S."/>
            <person name="Molinier V."/>
            <person name="Murat C."/>
            <person name="Poggeler S."/>
            <person name="Quandt C.A."/>
            <person name="Sperisen C."/>
            <person name="Tritt A."/>
            <person name="Tisserant E."/>
            <person name="Crous P.W."/>
            <person name="Henrissat B."/>
            <person name="Nehls U."/>
            <person name="Egli S."/>
            <person name="Spatafora J.W."/>
            <person name="Grigoriev I.V."/>
            <person name="Martin F.M."/>
        </authorList>
    </citation>
    <scope>NUCLEOTIDE SEQUENCE [LARGE SCALE GENOMIC DNA]</scope>
    <source>
        <strain evidence="3 4">CBS 459.81</strain>
    </source>
</reference>
<dbReference type="PANTHER" id="PTHR23115">
    <property type="entry name" value="TRANSLATION FACTOR"/>
    <property type="match status" value="1"/>
</dbReference>
<dbReference type="EMBL" id="KV745235">
    <property type="protein sequence ID" value="OCK76185.1"/>
    <property type="molecule type" value="Genomic_DNA"/>
</dbReference>
<sequence>LASLIGSSKLIVLVNKLDAHGWSEDIFNQTVESTAADLGLGVETQSIPFIPISGLHGDNLIDPSSNCPWYTGWVKQGAGGSETGKTLIDVIDIV</sequence>